<gene>
    <name evidence="2" type="ORF">THASP1DRAFT_31216</name>
</gene>
<evidence type="ECO:0000256" key="1">
    <source>
        <dbReference type="SAM" id="MobiDB-lite"/>
    </source>
</evidence>
<dbReference type="GO" id="GO:0006406">
    <property type="term" value="P:mRNA export from nucleus"/>
    <property type="evidence" value="ECO:0007669"/>
    <property type="project" value="TreeGrafter"/>
</dbReference>
<sequence length="332" mass="37155">MPAELQPVQAANVARKVLRAAVVTALRETHCVLIAASPAIDTPASLPYTPTADYWQQAISALNQHVWPALQQIQRELPAPSLEQEKLNEVARAALEVAFKETLLQCLHEQRAFAELYACVDLIAMASEQAWMEAWVPLVFLEELLDMSTVASCQRWFQYLESRAGRLIAGMPPRGGKSQALLRICNELLRKLAKTDGSEFLGRVMIFLANAFPLSDPSGVNQAGHFSTTNTTDYDDTVEMTDEAPSKLPWVDGVDSDVEFYRVFWSLQRYFNQPTLLFLEDGFAAFRKAVEVVLGSLEKIARQEASQLRDTRSGRRSERKRKHDTLATAVAE</sequence>
<dbReference type="AlphaFoldDB" id="A0A4P9XM57"/>
<feature type="compositionally biased region" description="Basic and acidic residues" evidence="1">
    <location>
        <begin position="305"/>
        <end position="316"/>
    </location>
</feature>
<dbReference type="PANTHER" id="PTHR13265">
    <property type="entry name" value="THO COMPLEX SUBUNIT 1"/>
    <property type="match status" value="1"/>
</dbReference>
<dbReference type="GO" id="GO:0000445">
    <property type="term" value="C:THO complex part of transcription export complex"/>
    <property type="evidence" value="ECO:0007669"/>
    <property type="project" value="TreeGrafter"/>
</dbReference>
<name>A0A4P9XM57_9FUNG</name>
<dbReference type="Proteomes" id="UP000271241">
    <property type="component" value="Unassembled WGS sequence"/>
</dbReference>
<dbReference type="InterPro" id="IPR021861">
    <property type="entry name" value="THO_THOC1"/>
</dbReference>
<feature type="region of interest" description="Disordered" evidence="1">
    <location>
        <begin position="305"/>
        <end position="332"/>
    </location>
</feature>
<dbReference type="STRING" id="78915.A0A4P9XM57"/>
<dbReference type="GO" id="GO:0003746">
    <property type="term" value="F:translation elongation factor activity"/>
    <property type="evidence" value="ECO:0007669"/>
    <property type="project" value="UniProtKB-KW"/>
</dbReference>
<dbReference type="Pfam" id="PF11957">
    <property type="entry name" value="efThoc1"/>
    <property type="match status" value="1"/>
</dbReference>
<accession>A0A4P9XM57</accession>
<protein>
    <submittedName>
        <fullName evidence="2">THO complex subunit 1 transcription elongation factor-domain-containing protein</fullName>
    </submittedName>
</protein>
<organism evidence="2 3">
    <name type="scientific">Thamnocephalis sphaerospora</name>
    <dbReference type="NCBI Taxonomy" id="78915"/>
    <lineage>
        <taxon>Eukaryota</taxon>
        <taxon>Fungi</taxon>
        <taxon>Fungi incertae sedis</taxon>
        <taxon>Zoopagomycota</taxon>
        <taxon>Zoopagomycotina</taxon>
        <taxon>Zoopagomycetes</taxon>
        <taxon>Zoopagales</taxon>
        <taxon>Sigmoideomycetaceae</taxon>
        <taxon>Thamnocephalis</taxon>
    </lineage>
</organism>
<proteinExistence type="predicted"/>
<keyword evidence="3" id="KW-1185">Reference proteome</keyword>
<evidence type="ECO:0000313" key="2">
    <source>
        <dbReference type="EMBL" id="RKP06978.1"/>
    </source>
</evidence>
<evidence type="ECO:0000313" key="3">
    <source>
        <dbReference type="Proteomes" id="UP000271241"/>
    </source>
</evidence>
<dbReference type="EMBL" id="KZ992785">
    <property type="protein sequence ID" value="RKP06978.1"/>
    <property type="molecule type" value="Genomic_DNA"/>
</dbReference>
<reference evidence="3" key="1">
    <citation type="journal article" date="2018" name="Nat. Microbiol.">
        <title>Leveraging single-cell genomics to expand the fungal tree of life.</title>
        <authorList>
            <person name="Ahrendt S.R."/>
            <person name="Quandt C.A."/>
            <person name="Ciobanu D."/>
            <person name="Clum A."/>
            <person name="Salamov A."/>
            <person name="Andreopoulos B."/>
            <person name="Cheng J.F."/>
            <person name="Woyke T."/>
            <person name="Pelin A."/>
            <person name="Henrissat B."/>
            <person name="Reynolds N.K."/>
            <person name="Benny G.L."/>
            <person name="Smith M.E."/>
            <person name="James T.Y."/>
            <person name="Grigoriev I.V."/>
        </authorList>
    </citation>
    <scope>NUCLEOTIDE SEQUENCE [LARGE SCALE GENOMIC DNA]</scope>
    <source>
        <strain evidence="3">RSA 1356</strain>
    </source>
</reference>
<feature type="non-terminal residue" evidence="2">
    <location>
        <position position="332"/>
    </location>
</feature>
<dbReference type="PANTHER" id="PTHR13265:SF0">
    <property type="entry name" value="HPR1"/>
    <property type="match status" value="1"/>
</dbReference>
<keyword evidence="2" id="KW-0648">Protein biosynthesis</keyword>
<keyword evidence="2" id="KW-0251">Elongation factor</keyword>
<dbReference type="OrthoDB" id="9402762at2759"/>